<reference evidence="3" key="2">
    <citation type="submission" date="2025-09" db="UniProtKB">
        <authorList>
            <consortium name="Ensembl"/>
        </authorList>
    </citation>
    <scope>IDENTIFICATION</scope>
</reference>
<dbReference type="Ensembl" id="ENSNGAT00000015178.1">
    <property type="protein sequence ID" value="ENSNGAP00000009662.1"/>
    <property type="gene ID" value="ENSNGAG00000012293.1"/>
</dbReference>
<dbReference type="GeneTree" id="ENSGT00900000143467"/>
<evidence type="ECO:0000256" key="1">
    <source>
        <dbReference type="SAM" id="MobiDB-lite"/>
    </source>
</evidence>
<keyword evidence="2" id="KW-0812">Transmembrane</keyword>
<evidence type="ECO:0000313" key="4">
    <source>
        <dbReference type="Proteomes" id="UP000694381"/>
    </source>
</evidence>
<protein>
    <recommendedName>
        <fullName evidence="5">7-dehydrocholesterol reductase</fullName>
    </recommendedName>
</protein>
<name>A0A8C6QWN8_NANGA</name>
<feature type="region of interest" description="Disordered" evidence="1">
    <location>
        <begin position="1"/>
        <end position="25"/>
    </location>
</feature>
<dbReference type="Proteomes" id="UP000694381">
    <property type="component" value="Unassembled WGS sequence"/>
</dbReference>
<evidence type="ECO:0000256" key="2">
    <source>
        <dbReference type="SAM" id="Phobius"/>
    </source>
</evidence>
<feature type="transmembrane region" description="Helical" evidence="2">
    <location>
        <begin position="37"/>
        <end position="58"/>
    </location>
</feature>
<reference evidence="3" key="1">
    <citation type="submission" date="2025-08" db="UniProtKB">
        <authorList>
            <consortium name="Ensembl"/>
        </authorList>
    </citation>
    <scope>IDENTIFICATION</scope>
</reference>
<gene>
    <name evidence="3" type="primary">LOC103740337</name>
</gene>
<proteinExistence type="predicted"/>
<evidence type="ECO:0008006" key="5">
    <source>
        <dbReference type="Google" id="ProtNLM"/>
    </source>
</evidence>
<keyword evidence="2" id="KW-1133">Transmembrane helix</keyword>
<evidence type="ECO:0000313" key="3">
    <source>
        <dbReference type="Ensembl" id="ENSNGAP00000009662.1"/>
    </source>
</evidence>
<organism evidence="3 4">
    <name type="scientific">Nannospalax galili</name>
    <name type="common">Northern Israeli blind subterranean mole rat</name>
    <name type="synonym">Spalax galili</name>
    <dbReference type="NCBI Taxonomy" id="1026970"/>
    <lineage>
        <taxon>Eukaryota</taxon>
        <taxon>Metazoa</taxon>
        <taxon>Chordata</taxon>
        <taxon>Craniata</taxon>
        <taxon>Vertebrata</taxon>
        <taxon>Euteleostomi</taxon>
        <taxon>Mammalia</taxon>
        <taxon>Eutheria</taxon>
        <taxon>Euarchontoglires</taxon>
        <taxon>Glires</taxon>
        <taxon>Rodentia</taxon>
        <taxon>Myomorpha</taxon>
        <taxon>Muroidea</taxon>
        <taxon>Spalacidae</taxon>
        <taxon>Spalacinae</taxon>
        <taxon>Nannospalax</taxon>
    </lineage>
</organism>
<keyword evidence="2" id="KW-0472">Membrane</keyword>
<sequence length="75" mass="8377">MAVKSQLSAPKTKNPNTGSHSKAESQGQWGRAWEVDWFSLASVIFLLLFAPFIVYYFIMACDQYSCSLTAPLVDI</sequence>
<accession>A0A8C6QWN8</accession>
<dbReference type="AlphaFoldDB" id="A0A8C6QWN8"/>
<keyword evidence="4" id="KW-1185">Reference proteome</keyword>